<accession>A0ABS6XQX7</accession>
<keyword evidence="2" id="KW-1185">Reference proteome</keyword>
<comment type="caution">
    <text evidence="1">The sequence shown here is derived from an EMBL/GenBank/DDBJ whole genome shotgun (WGS) entry which is preliminary data.</text>
</comment>
<reference evidence="1 2" key="1">
    <citation type="submission" date="2021-07" db="EMBL/GenBank/DDBJ databases">
        <title>Stakelama flava sp. nov., a novel endophytic bacterium isolated from branch of Kandelia candel.</title>
        <authorList>
            <person name="Tuo L."/>
        </authorList>
    </citation>
    <scope>NUCLEOTIDE SEQUENCE [LARGE SCALE GENOMIC DNA]</scope>
    <source>
        <strain evidence="1 2">CBK3Z-3</strain>
    </source>
</reference>
<dbReference type="Pfam" id="PF03583">
    <property type="entry name" value="LIP"/>
    <property type="match status" value="1"/>
</dbReference>
<gene>
    <name evidence="1" type="ORF">KY084_13150</name>
</gene>
<dbReference type="PANTHER" id="PTHR34853">
    <property type="match status" value="1"/>
</dbReference>
<dbReference type="InterPro" id="IPR005152">
    <property type="entry name" value="Lipase_secreted"/>
</dbReference>
<dbReference type="PIRSF" id="PIRSF029171">
    <property type="entry name" value="Esterase_LipA"/>
    <property type="match status" value="1"/>
</dbReference>
<organism evidence="1 2">
    <name type="scientific">Stakelama flava</name>
    <dbReference type="NCBI Taxonomy" id="2860338"/>
    <lineage>
        <taxon>Bacteria</taxon>
        <taxon>Pseudomonadati</taxon>
        <taxon>Pseudomonadota</taxon>
        <taxon>Alphaproteobacteria</taxon>
        <taxon>Sphingomonadales</taxon>
        <taxon>Sphingomonadaceae</taxon>
        <taxon>Stakelama</taxon>
    </lineage>
</organism>
<protein>
    <submittedName>
        <fullName evidence="1">Lipase family protein</fullName>
    </submittedName>
</protein>
<dbReference type="PANTHER" id="PTHR34853:SF1">
    <property type="entry name" value="LIPASE 5"/>
    <property type="match status" value="1"/>
</dbReference>
<dbReference type="Proteomes" id="UP001197214">
    <property type="component" value="Unassembled WGS sequence"/>
</dbReference>
<dbReference type="RefSeq" id="WP_219238934.1">
    <property type="nucleotide sequence ID" value="NZ_JAHWZX010000013.1"/>
</dbReference>
<proteinExistence type="predicted"/>
<evidence type="ECO:0000313" key="2">
    <source>
        <dbReference type="Proteomes" id="UP001197214"/>
    </source>
</evidence>
<evidence type="ECO:0000313" key="1">
    <source>
        <dbReference type="EMBL" id="MBW4331815.1"/>
    </source>
</evidence>
<dbReference type="EMBL" id="JAHWZX010000013">
    <property type="protein sequence ID" value="MBW4331815.1"/>
    <property type="molecule type" value="Genomic_DNA"/>
</dbReference>
<name>A0ABS6XQX7_9SPHN</name>
<sequence>MRPIAKLLTTVLAASSLTNPMICPVAAQETKTTAERWAGDGDVPPFYRWDQPIPTRPGIMLRTATAPADVSIPAAGRAERMLYSSTDWKDAKRPTTVSGITFFPKGEPPAGGWPVIAWAHGTTGIADGCAPSVMPRSVRDTQYLGYWLDHGYAVVASDYAGLGTPGVHPYLNYRSEGISVLDAIRAALARYPELNGDKLVTVGQSQGSEGALAAAYLAPTYAPELKIRGTVATGIVAHTENVGKAAQLPSPKIYMNDADYGNSAYEILWFLGTARPLDPQETRPADYLSAGGWAMLAGAQKACFHGLLDLANEQKLPFSQFYKQPIDALERRTRAGTGFPDVHIATPVFTGTGLEDHAADPVKQYNFISAMCAAGTPVQWHYYPGKDHSGAVPASLADSPAFVSAVMAGKKPADTCAKLTPPPRS</sequence>